<keyword evidence="1" id="KW-0547">Nucleotide-binding</keyword>
<dbReference type="GO" id="GO:0006040">
    <property type="term" value="P:amino sugar metabolic process"/>
    <property type="evidence" value="ECO:0007669"/>
    <property type="project" value="InterPro"/>
</dbReference>
<dbReference type="UniPathway" id="UPA00544"/>
<evidence type="ECO:0000256" key="1">
    <source>
        <dbReference type="HAMAP-Rule" id="MF_01270"/>
    </source>
</evidence>
<sequence length="444" mass="47442">MTSGKVLKSLNVLGLNSGTSMDGIDAALFKITPGRALGGEKSYRQAAGKEANAQACGVSLEVLPGLGSGVIGGVITGTINSPEGPSIPLSFELLHSELIPFEASFKRKLEEFVSGGRLDLKSVCLAHSALGSVFGRAAQHVQRAARRLGHEVDLIGSHGQTVWHEPRSSSFWGMDTTGTLQLGDPAYVAALTGVTTVGDFRTFDLACGGQGAPLLSFADEVLFGKRGEPCAVLNLGGIANLTVISEEGQAVMAFDTGPANVLIDEAMRKLYGQDFDQDGKVALSGTVDQMRLKSMLEQESYFKMPPPKTTGRELFSKNRALALVEEWTNADLAPADIVATLTAFTAHSLVQNYVMHIKPHYRLRKLILGGGGAYNPVLLDMIKTNWGEPVDLLMHEDFGVSAKFKEALLFALLAYTTYFGVPNNVPVCTGAKRRVCLGKLVRSN</sequence>
<keyword evidence="1" id="KW-0119">Carbohydrate metabolism</keyword>
<keyword evidence="1 2" id="KW-0418">Kinase</keyword>
<proteinExistence type="inferred from homology"/>
<accession>A0A8J7PFA9</accession>
<name>A0A8J7PFA9_9BACT</name>
<comment type="caution">
    <text evidence="2">The sequence shown here is derived from an EMBL/GenBank/DDBJ whole genome shotgun (WGS) entry which is preliminary data.</text>
</comment>
<comment type="pathway">
    <text evidence="1">Amino-sugar metabolism; 1,6-anhydro-N-acetylmuramate degradation.</text>
</comment>
<dbReference type="GO" id="GO:0016301">
    <property type="term" value="F:kinase activity"/>
    <property type="evidence" value="ECO:0007669"/>
    <property type="project" value="UniProtKB-KW"/>
</dbReference>
<evidence type="ECO:0000313" key="3">
    <source>
        <dbReference type="Proteomes" id="UP000664277"/>
    </source>
</evidence>
<dbReference type="EMBL" id="JAFLCK010000009">
    <property type="protein sequence ID" value="MBN8660252.1"/>
    <property type="molecule type" value="Genomic_DNA"/>
</dbReference>
<evidence type="ECO:0000313" key="2">
    <source>
        <dbReference type="EMBL" id="MBN8660252.1"/>
    </source>
</evidence>
<keyword evidence="1" id="KW-0067">ATP-binding</keyword>
<dbReference type="Pfam" id="PF03702">
    <property type="entry name" value="AnmK"/>
    <property type="match status" value="1"/>
</dbReference>
<feature type="binding site" evidence="1">
    <location>
        <begin position="18"/>
        <end position="25"/>
    </location>
    <ligand>
        <name>ATP</name>
        <dbReference type="ChEBI" id="CHEBI:30616"/>
    </ligand>
</feature>
<dbReference type="PANTHER" id="PTHR30605:SF0">
    <property type="entry name" value="ANHYDRO-N-ACETYLMURAMIC ACID KINASE"/>
    <property type="match status" value="1"/>
</dbReference>
<dbReference type="UniPathway" id="UPA00343"/>
<dbReference type="Gene3D" id="3.30.420.40">
    <property type="match status" value="3"/>
</dbReference>
<reference evidence="2" key="1">
    <citation type="submission" date="2021-02" db="EMBL/GenBank/DDBJ databases">
        <title>Genome-Resolved Metagenomics of a Microbial Community Performing Photosynthetic Biological Nutrient Removal.</title>
        <authorList>
            <person name="Mcdaniel E.A."/>
        </authorList>
    </citation>
    <scope>NUCLEOTIDE SEQUENCE</scope>
    <source>
        <strain evidence="2">UWPOB_OBS1</strain>
    </source>
</reference>
<dbReference type="EC" id="2.7.1.170" evidence="1"/>
<dbReference type="PANTHER" id="PTHR30605">
    <property type="entry name" value="ANHYDRO-N-ACETYLMURAMIC ACID KINASE"/>
    <property type="match status" value="1"/>
</dbReference>
<comment type="pathway">
    <text evidence="1">Cell wall biogenesis; peptidoglycan recycling.</text>
</comment>
<comment type="catalytic activity">
    <reaction evidence="1">
        <text>1,6-anhydro-N-acetyl-beta-muramate + ATP + H2O = N-acetyl-D-muramate 6-phosphate + ADP + H(+)</text>
        <dbReference type="Rhea" id="RHEA:24952"/>
        <dbReference type="ChEBI" id="CHEBI:15377"/>
        <dbReference type="ChEBI" id="CHEBI:15378"/>
        <dbReference type="ChEBI" id="CHEBI:30616"/>
        <dbReference type="ChEBI" id="CHEBI:58690"/>
        <dbReference type="ChEBI" id="CHEBI:58722"/>
        <dbReference type="ChEBI" id="CHEBI:456216"/>
        <dbReference type="EC" id="2.7.1.170"/>
    </reaction>
</comment>
<dbReference type="InterPro" id="IPR043129">
    <property type="entry name" value="ATPase_NBD"/>
</dbReference>
<comment type="function">
    <text evidence="1">Catalyzes the specific phosphorylation of 1,6-anhydro-N-acetylmuramic acid (anhMurNAc) with the simultaneous cleavage of the 1,6-anhydro ring, generating MurNAc-6-P. Is required for the utilization of anhMurNAc either imported from the medium or derived from its own cell wall murein, and thus plays a role in cell wall recycling.</text>
</comment>
<dbReference type="Proteomes" id="UP000664277">
    <property type="component" value="Unassembled WGS sequence"/>
</dbReference>
<dbReference type="InterPro" id="IPR005338">
    <property type="entry name" value="Anhydro_N_Ac-Mur_kinase"/>
</dbReference>
<dbReference type="SUPFAM" id="SSF53067">
    <property type="entry name" value="Actin-like ATPase domain"/>
    <property type="match status" value="1"/>
</dbReference>
<keyword evidence="1" id="KW-0808">Transferase</keyword>
<dbReference type="GO" id="GO:0005524">
    <property type="term" value="F:ATP binding"/>
    <property type="evidence" value="ECO:0007669"/>
    <property type="project" value="UniProtKB-UniRule"/>
</dbReference>
<comment type="similarity">
    <text evidence="1">Belongs to the anhydro-N-acetylmuramic acid kinase family.</text>
</comment>
<protein>
    <recommendedName>
        <fullName evidence="1">Anhydro-N-acetylmuramic acid kinase</fullName>
        <ecNumber evidence="1">2.7.1.170</ecNumber>
    </recommendedName>
    <alternativeName>
        <fullName evidence="1">AnhMurNAc kinase</fullName>
    </alternativeName>
</protein>
<organism evidence="2 3">
    <name type="scientific">Candidatus Obscuribacter phosphatis</name>
    <dbReference type="NCBI Taxonomy" id="1906157"/>
    <lineage>
        <taxon>Bacteria</taxon>
        <taxon>Bacillati</taxon>
        <taxon>Candidatus Melainabacteria</taxon>
        <taxon>Candidatus Obscuribacterales</taxon>
        <taxon>Candidatus Obscuribacteraceae</taxon>
        <taxon>Candidatus Obscuribacter</taxon>
    </lineage>
</organism>
<dbReference type="HAMAP" id="MF_01270">
    <property type="entry name" value="AnhMurNAc_kinase"/>
    <property type="match status" value="1"/>
</dbReference>
<dbReference type="GO" id="GO:0016773">
    <property type="term" value="F:phosphotransferase activity, alcohol group as acceptor"/>
    <property type="evidence" value="ECO:0007669"/>
    <property type="project" value="UniProtKB-UniRule"/>
</dbReference>
<dbReference type="AlphaFoldDB" id="A0A8J7PFA9"/>
<dbReference type="GO" id="GO:0097175">
    <property type="term" value="P:1,6-anhydro-N-acetyl-beta-muramic acid catabolic process"/>
    <property type="evidence" value="ECO:0007669"/>
    <property type="project" value="UniProtKB-UniRule"/>
</dbReference>
<gene>
    <name evidence="1" type="primary">anmK</name>
    <name evidence="2" type="ORF">J0M35_07805</name>
</gene>
<dbReference type="GO" id="GO:0009254">
    <property type="term" value="P:peptidoglycan turnover"/>
    <property type="evidence" value="ECO:0007669"/>
    <property type="project" value="UniProtKB-UniRule"/>
</dbReference>